<dbReference type="InterPro" id="IPR036291">
    <property type="entry name" value="NAD(P)-bd_dom_sf"/>
</dbReference>
<dbReference type="PANTHER" id="PTHR43669">
    <property type="entry name" value="5-KETO-D-GLUCONATE 5-REDUCTASE"/>
    <property type="match status" value="1"/>
</dbReference>
<protein>
    <recommendedName>
        <fullName evidence="5">Short-chain dehydrogenase</fullName>
    </recommendedName>
</protein>
<dbReference type="EMBL" id="CP019458">
    <property type="protein sequence ID" value="AQA09257.1"/>
    <property type="molecule type" value="Genomic_DNA"/>
</dbReference>
<dbReference type="RefSeq" id="WP_079255679.1">
    <property type="nucleotide sequence ID" value="NZ_CP019458.1"/>
</dbReference>
<dbReference type="InterPro" id="IPR002347">
    <property type="entry name" value="SDR_fam"/>
</dbReference>
<dbReference type="Proteomes" id="UP000187851">
    <property type="component" value="Chromosome"/>
</dbReference>
<name>A0ABN4W062_9ACTN</name>
<dbReference type="Pfam" id="PF00106">
    <property type="entry name" value="adh_short"/>
    <property type="match status" value="1"/>
</dbReference>
<organism evidence="3 4">
    <name type="scientific">Streptomyces autolyticus</name>
    <dbReference type="NCBI Taxonomy" id="75293"/>
    <lineage>
        <taxon>Bacteria</taxon>
        <taxon>Bacillati</taxon>
        <taxon>Actinomycetota</taxon>
        <taxon>Actinomycetes</taxon>
        <taxon>Kitasatosporales</taxon>
        <taxon>Streptomycetaceae</taxon>
        <taxon>Streptomyces</taxon>
    </lineage>
</organism>
<dbReference type="Gene3D" id="3.40.50.720">
    <property type="entry name" value="NAD(P)-binding Rossmann-like Domain"/>
    <property type="match status" value="1"/>
</dbReference>
<proteinExistence type="inferred from homology"/>
<comment type="similarity">
    <text evidence="1">Belongs to the short-chain dehydrogenases/reductases (SDR) family.</text>
</comment>
<keyword evidence="2" id="KW-0560">Oxidoreductase</keyword>
<accession>A0ABN4W062</accession>
<dbReference type="PANTHER" id="PTHR43669:SF3">
    <property type="entry name" value="ALCOHOL DEHYDROGENASE, PUTATIVE (AFU_ORTHOLOGUE AFUA_3G03445)-RELATED"/>
    <property type="match status" value="1"/>
</dbReference>
<evidence type="ECO:0008006" key="5">
    <source>
        <dbReference type="Google" id="ProtNLM"/>
    </source>
</evidence>
<dbReference type="CDD" id="cd05233">
    <property type="entry name" value="SDR_c"/>
    <property type="match status" value="1"/>
</dbReference>
<dbReference type="SUPFAM" id="SSF51735">
    <property type="entry name" value="NAD(P)-binding Rossmann-fold domains"/>
    <property type="match status" value="1"/>
</dbReference>
<evidence type="ECO:0000313" key="3">
    <source>
        <dbReference type="EMBL" id="AQA09257.1"/>
    </source>
</evidence>
<sequence length="123" mass="13156">MAKTIAVFGAGSGTGKAVARRFEQEGYRIALVARRREPLNELVDALAAEGIEAAGFTADLSHTDGIPGLVTEIRKRFGRIDVVNYAPFSPAIWCTTCCRRCWSAETAESCSSTVLRSCSDGAP</sequence>
<keyword evidence="4" id="KW-1185">Reference proteome</keyword>
<reference evidence="3 4" key="1">
    <citation type="journal article" date="2017" name="J. Biotechnol.">
        <title>The complete genome sequence of Streptomyces autolyticus CGMCC 0516, the producer of geldanamycin, autolytimycin, reblastatin and elaiophylin.</title>
        <authorList>
            <person name="Yin M."/>
            <person name="Jiang M."/>
            <person name="Ren Z."/>
            <person name="Dong Y."/>
            <person name="Lu T."/>
        </authorList>
    </citation>
    <scope>NUCLEOTIDE SEQUENCE [LARGE SCALE GENOMIC DNA]</scope>
    <source>
        <strain evidence="3 4">CGMCC0516</strain>
    </source>
</reference>
<gene>
    <name evidence="3" type="ORF">BV401_00785</name>
</gene>
<evidence type="ECO:0000313" key="4">
    <source>
        <dbReference type="Proteomes" id="UP000187851"/>
    </source>
</evidence>
<evidence type="ECO:0000256" key="1">
    <source>
        <dbReference type="ARBA" id="ARBA00006484"/>
    </source>
</evidence>
<evidence type="ECO:0000256" key="2">
    <source>
        <dbReference type="ARBA" id="ARBA00023002"/>
    </source>
</evidence>